<evidence type="ECO:0000313" key="3">
    <source>
        <dbReference type="Proteomes" id="UP000323917"/>
    </source>
</evidence>
<evidence type="ECO:0000313" key="2">
    <source>
        <dbReference type="EMBL" id="QEG34415.1"/>
    </source>
</evidence>
<sequence length="187" mass="21178">MKDVTLILQRIQEGQQHASQDLFPVVYDELRRLATGKMSVERVDHTLSATSLVNEAYIRLVDTDTVQDWDSRAHFFSVAAESMRRILVEHARQKMAVKRGGNLQRHILADDPTQLPTDPSVLLDLNDAVDRLAAEDAEAAELLKLLFFAGLSVTEAGRVLGMSRTIAYRHWDYIRSWFAVHVDSYGN</sequence>
<dbReference type="Proteomes" id="UP000323917">
    <property type="component" value="Chromosome"/>
</dbReference>
<dbReference type="OrthoDB" id="278371at2"/>
<dbReference type="InterPro" id="IPR053812">
    <property type="entry name" value="HTH_Sigma70_ECF-like"/>
</dbReference>
<dbReference type="EMBL" id="CP042913">
    <property type="protein sequence ID" value="QEG34415.1"/>
    <property type="molecule type" value="Genomic_DNA"/>
</dbReference>
<dbReference type="RefSeq" id="WP_148073068.1">
    <property type="nucleotide sequence ID" value="NZ_CP042913.1"/>
</dbReference>
<accession>A0A5B9Q9X2</accession>
<protein>
    <submittedName>
        <fullName evidence="2">ECF sigma factor</fullName>
    </submittedName>
</protein>
<evidence type="ECO:0000259" key="1">
    <source>
        <dbReference type="Pfam" id="PF07638"/>
    </source>
</evidence>
<dbReference type="InterPro" id="IPR036388">
    <property type="entry name" value="WH-like_DNA-bd_sf"/>
</dbReference>
<reference evidence="2 3" key="1">
    <citation type="submission" date="2019-08" db="EMBL/GenBank/DDBJ databases">
        <title>Deep-cultivation of Planctomycetes and their phenomic and genomic characterization uncovers novel biology.</title>
        <authorList>
            <person name="Wiegand S."/>
            <person name="Jogler M."/>
            <person name="Boedeker C."/>
            <person name="Pinto D."/>
            <person name="Vollmers J."/>
            <person name="Rivas-Marin E."/>
            <person name="Kohn T."/>
            <person name="Peeters S.H."/>
            <person name="Heuer A."/>
            <person name="Rast P."/>
            <person name="Oberbeckmann S."/>
            <person name="Bunk B."/>
            <person name="Jeske O."/>
            <person name="Meyerdierks A."/>
            <person name="Storesund J.E."/>
            <person name="Kallscheuer N."/>
            <person name="Luecker S."/>
            <person name="Lage O.M."/>
            <person name="Pohl T."/>
            <person name="Merkel B.J."/>
            <person name="Hornburger P."/>
            <person name="Mueller R.-W."/>
            <person name="Bruemmer F."/>
            <person name="Labrenz M."/>
            <person name="Spormann A.M."/>
            <person name="Op den Camp H."/>
            <person name="Overmann J."/>
            <person name="Amann R."/>
            <person name="Jetten M.S.M."/>
            <person name="Mascher T."/>
            <person name="Medema M.H."/>
            <person name="Devos D.P."/>
            <person name="Kaster A.-K."/>
            <person name="Ovreas L."/>
            <person name="Rohde M."/>
            <person name="Galperin M.Y."/>
            <person name="Jogler C."/>
        </authorList>
    </citation>
    <scope>NUCLEOTIDE SEQUENCE [LARGE SCALE GENOMIC DNA]</scope>
    <source>
        <strain evidence="2 3">Pr1d</strain>
    </source>
</reference>
<keyword evidence="3" id="KW-1185">Reference proteome</keyword>
<dbReference type="Pfam" id="PF07638">
    <property type="entry name" value="Sigma70_ECF"/>
    <property type="match status" value="1"/>
</dbReference>
<name>A0A5B9Q9X2_9BACT</name>
<dbReference type="InterPro" id="IPR011517">
    <property type="entry name" value="RNA_pol_sigma70_ECF-like"/>
</dbReference>
<dbReference type="NCBIfam" id="TIGR02999">
    <property type="entry name" value="Sig-70_X6"/>
    <property type="match status" value="1"/>
</dbReference>
<organism evidence="2 3">
    <name type="scientific">Bythopirellula goksoeyrii</name>
    <dbReference type="NCBI Taxonomy" id="1400387"/>
    <lineage>
        <taxon>Bacteria</taxon>
        <taxon>Pseudomonadati</taxon>
        <taxon>Planctomycetota</taxon>
        <taxon>Planctomycetia</taxon>
        <taxon>Pirellulales</taxon>
        <taxon>Lacipirellulaceae</taxon>
        <taxon>Bythopirellula</taxon>
    </lineage>
</organism>
<dbReference type="Gene3D" id="1.10.10.10">
    <property type="entry name" value="Winged helix-like DNA-binding domain superfamily/Winged helix DNA-binding domain"/>
    <property type="match status" value="1"/>
</dbReference>
<gene>
    <name evidence="2" type="ORF">Pr1d_16940</name>
</gene>
<feature type="domain" description="RNA polymerase sigma-70 ECF-like HTH" evidence="1">
    <location>
        <begin position="1"/>
        <end position="183"/>
    </location>
</feature>
<dbReference type="KEGG" id="bgok:Pr1d_16940"/>
<dbReference type="AlphaFoldDB" id="A0A5B9Q9X2"/>
<proteinExistence type="predicted"/>